<sequence length="59" mass="6940">EKAGEEMTTEDDIELVKTIEKIAFLTEYKTIELCWMAWLVQSEGERIRMEKYGGVLDRI</sequence>
<dbReference type="EMBL" id="LHXT01000036">
    <property type="protein sequence ID" value="KXA97948.1"/>
    <property type="molecule type" value="Genomic_DNA"/>
</dbReference>
<gene>
    <name evidence="1" type="ORF">AKJ39_02715</name>
</gene>
<accession>A0A656YWQ3</accession>
<evidence type="ECO:0000313" key="1">
    <source>
        <dbReference type="EMBL" id="KXA97948.1"/>
    </source>
</evidence>
<feature type="non-terminal residue" evidence="1">
    <location>
        <position position="1"/>
    </location>
</feature>
<dbReference type="AlphaFoldDB" id="A0A656YWQ3"/>
<proteinExistence type="predicted"/>
<protein>
    <submittedName>
        <fullName evidence="1">Uncharacterized protein</fullName>
    </submittedName>
</protein>
<organism evidence="1 2">
    <name type="scientific">candidate division MSBL1 archaeon SCGC-AAA259J03</name>
    <dbReference type="NCBI Taxonomy" id="1698269"/>
    <lineage>
        <taxon>Archaea</taxon>
        <taxon>Methanobacteriati</taxon>
        <taxon>Methanobacteriota</taxon>
        <taxon>candidate division MSBL1</taxon>
    </lineage>
</organism>
<keyword evidence="2" id="KW-1185">Reference proteome</keyword>
<dbReference type="Proteomes" id="UP000070257">
    <property type="component" value="Unassembled WGS sequence"/>
</dbReference>
<comment type="caution">
    <text evidence="1">The sequence shown here is derived from an EMBL/GenBank/DDBJ whole genome shotgun (WGS) entry which is preliminary data.</text>
</comment>
<evidence type="ECO:0000313" key="2">
    <source>
        <dbReference type="Proteomes" id="UP000070257"/>
    </source>
</evidence>
<reference evidence="1 2" key="1">
    <citation type="journal article" date="2016" name="Sci. Rep.">
        <title>Metabolic traits of an uncultured archaeal lineage -MSBL1- from brine pools of the Red Sea.</title>
        <authorList>
            <person name="Mwirichia R."/>
            <person name="Alam I."/>
            <person name="Rashid M."/>
            <person name="Vinu M."/>
            <person name="Ba-Alawi W."/>
            <person name="Anthony Kamau A."/>
            <person name="Kamanda Ngugi D."/>
            <person name="Goker M."/>
            <person name="Klenk H.P."/>
            <person name="Bajic V."/>
            <person name="Stingl U."/>
        </authorList>
    </citation>
    <scope>NUCLEOTIDE SEQUENCE [LARGE SCALE GENOMIC DNA]</scope>
    <source>
        <strain evidence="1">SCGC-AAA259J03</strain>
    </source>
</reference>
<name>A0A656YWQ3_9EURY</name>